<dbReference type="InterPro" id="IPR029063">
    <property type="entry name" value="SAM-dependent_MTases_sf"/>
</dbReference>
<dbReference type="STRING" id="1249627.D779_1140"/>
<evidence type="ECO:0000256" key="2">
    <source>
        <dbReference type="ARBA" id="ARBA00022679"/>
    </source>
</evidence>
<dbReference type="Proteomes" id="UP000019460">
    <property type="component" value="Unassembled WGS sequence"/>
</dbReference>
<sequence>MSELTGIPETMLWTLHNRGSEAVRPDGFIRDQEAARIYASIDYDYERSFGRPDGSHATRSVMFDEVVGDWMKRHPGGTVVELGCGLETQFQRIDDGRVRWLCVDVPEAIAVRERFLSPNERCRFVPRSALDLSWMDAVETSGPVFVTAQGLLMYFEEAEVRHLLTAILDRFPDVELMFDVIPPWFSRKTLSGLQKTRHYRAPEMPWGVGHSDLEPLLRSWSPRIGCVRMMPYRRFRIFPWSLVPLLARIPGLREIMPWIAHVAALDTEHG</sequence>
<dbReference type="PATRIC" id="fig|1249627.3.peg.1590"/>
<dbReference type="Pfam" id="PF04072">
    <property type="entry name" value="LCM"/>
    <property type="match status" value="1"/>
</dbReference>
<dbReference type="Gene3D" id="3.40.50.150">
    <property type="entry name" value="Vaccinia Virus protein VP39"/>
    <property type="match status" value="1"/>
</dbReference>
<proteinExistence type="predicted"/>
<name>W9V7S3_9GAMM</name>
<keyword evidence="1 3" id="KW-0489">Methyltransferase</keyword>
<dbReference type="EMBL" id="AONC01000023">
    <property type="protein sequence ID" value="EXJ15633.1"/>
    <property type="molecule type" value="Genomic_DNA"/>
</dbReference>
<keyword evidence="2 3" id="KW-0808">Transferase</keyword>
<gene>
    <name evidence="3" type="ORF">D779_1140</name>
</gene>
<dbReference type="PANTHER" id="PTHR43619">
    <property type="entry name" value="S-ADENOSYL-L-METHIONINE-DEPENDENT METHYLTRANSFERASE YKTD-RELATED"/>
    <property type="match status" value="1"/>
</dbReference>
<evidence type="ECO:0000256" key="1">
    <source>
        <dbReference type="ARBA" id="ARBA00022603"/>
    </source>
</evidence>
<dbReference type="RefSeq" id="WP_081763396.1">
    <property type="nucleotide sequence ID" value="NZ_AONC01000023.1"/>
</dbReference>
<evidence type="ECO:0000313" key="4">
    <source>
        <dbReference type="Proteomes" id="UP000019460"/>
    </source>
</evidence>
<dbReference type="SUPFAM" id="SSF53335">
    <property type="entry name" value="S-adenosyl-L-methionine-dependent methyltransferases"/>
    <property type="match status" value="1"/>
</dbReference>
<dbReference type="AlphaFoldDB" id="W9V7S3"/>
<dbReference type="InterPro" id="IPR007213">
    <property type="entry name" value="Ppm1/Ppm2/Tcmp"/>
</dbReference>
<accession>W9V7S3</accession>
<protein>
    <submittedName>
        <fullName evidence="3">Putative O-methyltransferase</fullName>
    </submittedName>
</protein>
<dbReference type="GO" id="GO:0008168">
    <property type="term" value="F:methyltransferase activity"/>
    <property type="evidence" value="ECO:0007669"/>
    <property type="project" value="UniProtKB-KW"/>
</dbReference>
<dbReference type="eggNOG" id="COG3315">
    <property type="taxonomic scope" value="Bacteria"/>
</dbReference>
<dbReference type="OrthoDB" id="9800233at2"/>
<dbReference type="PANTHER" id="PTHR43619:SF2">
    <property type="entry name" value="S-ADENOSYL-L-METHIONINE-DEPENDENT METHYLTRANSFERASES SUPERFAMILY PROTEIN"/>
    <property type="match status" value="1"/>
</dbReference>
<reference evidence="3 4" key="1">
    <citation type="submission" date="2012-11" db="EMBL/GenBank/DDBJ databases">
        <title>Genome assembly of Thiorhodococcus sp. AK35.</title>
        <authorList>
            <person name="Nupur N."/>
            <person name="Khatri I."/>
            <person name="Subramanian S."/>
            <person name="Pinnaka A."/>
        </authorList>
    </citation>
    <scope>NUCLEOTIDE SEQUENCE [LARGE SCALE GENOMIC DNA]</scope>
    <source>
        <strain evidence="3 4">AK35</strain>
    </source>
</reference>
<keyword evidence="4" id="KW-1185">Reference proteome</keyword>
<comment type="caution">
    <text evidence="3">The sequence shown here is derived from an EMBL/GenBank/DDBJ whole genome shotgun (WGS) entry which is preliminary data.</text>
</comment>
<evidence type="ECO:0000313" key="3">
    <source>
        <dbReference type="EMBL" id="EXJ15633.1"/>
    </source>
</evidence>
<dbReference type="GO" id="GO:0032259">
    <property type="term" value="P:methylation"/>
    <property type="evidence" value="ECO:0007669"/>
    <property type="project" value="UniProtKB-KW"/>
</dbReference>
<organism evidence="3 4">
    <name type="scientific">Imhoffiella purpurea</name>
    <dbReference type="NCBI Taxonomy" id="1249627"/>
    <lineage>
        <taxon>Bacteria</taxon>
        <taxon>Pseudomonadati</taxon>
        <taxon>Pseudomonadota</taxon>
        <taxon>Gammaproteobacteria</taxon>
        <taxon>Chromatiales</taxon>
        <taxon>Chromatiaceae</taxon>
        <taxon>Imhoffiella</taxon>
    </lineage>
</organism>